<keyword evidence="3" id="KW-1185">Reference proteome</keyword>
<reference evidence="2" key="1">
    <citation type="journal article" date="2023" name="Mol. Phylogenet. Evol.">
        <title>Genome-scale phylogeny and comparative genomics of the fungal order Sordariales.</title>
        <authorList>
            <person name="Hensen N."/>
            <person name="Bonometti L."/>
            <person name="Westerberg I."/>
            <person name="Brannstrom I.O."/>
            <person name="Guillou S."/>
            <person name="Cros-Aarteil S."/>
            <person name="Calhoun S."/>
            <person name="Haridas S."/>
            <person name="Kuo A."/>
            <person name="Mondo S."/>
            <person name="Pangilinan J."/>
            <person name="Riley R."/>
            <person name="LaButti K."/>
            <person name="Andreopoulos B."/>
            <person name="Lipzen A."/>
            <person name="Chen C."/>
            <person name="Yan M."/>
            <person name="Daum C."/>
            <person name="Ng V."/>
            <person name="Clum A."/>
            <person name="Steindorff A."/>
            <person name="Ohm R.A."/>
            <person name="Martin F."/>
            <person name="Silar P."/>
            <person name="Natvig D.O."/>
            <person name="Lalanne C."/>
            <person name="Gautier V."/>
            <person name="Ament-Velasquez S.L."/>
            <person name="Kruys A."/>
            <person name="Hutchinson M.I."/>
            <person name="Powell A.J."/>
            <person name="Barry K."/>
            <person name="Miller A.N."/>
            <person name="Grigoriev I.V."/>
            <person name="Debuchy R."/>
            <person name="Gladieux P."/>
            <person name="Hiltunen Thoren M."/>
            <person name="Johannesson H."/>
        </authorList>
    </citation>
    <scope>NUCLEOTIDE SEQUENCE</scope>
    <source>
        <strain evidence="2">CBS 532.94</strain>
    </source>
</reference>
<feature type="region of interest" description="Disordered" evidence="1">
    <location>
        <begin position="1"/>
        <end position="32"/>
    </location>
</feature>
<feature type="compositionally biased region" description="Polar residues" evidence="1">
    <location>
        <begin position="14"/>
        <end position="32"/>
    </location>
</feature>
<evidence type="ECO:0000313" key="2">
    <source>
        <dbReference type="EMBL" id="KAK4234906.1"/>
    </source>
</evidence>
<feature type="compositionally biased region" description="Polar residues" evidence="1">
    <location>
        <begin position="149"/>
        <end position="164"/>
    </location>
</feature>
<name>A0AAN7C3V7_9PEZI</name>
<dbReference type="Proteomes" id="UP001303760">
    <property type="component" value="Unassembled WGS sequence"/>
</dbReference>
<feature type="region of interest" description="Disordered" evidence="1">
    <location>
        <begin position="123"/>
        <end position="164"/>
    </location>
</feature>
<accession>A0AAN7C3V7</accession>
<protein>
    <submittedName>
        <fullName evidence="2">Uncharacterized protein</fullName>
    </submittedName>
</protein>
<evidence type="ECO:0000313" key="3">
    <source>
        <dbReference type="Proteomes" id="UP001303760"/>
    </source>
</evidence>
<dbReference type="EMBL" id="MU860315">
    <property type="protein sequence ID" value="KAK4234906.1"/>
    <property type="molecule type" value="Genomic_DNA"/>
</dbReference>
<organism evidence="2 3">
    <name type="scientific">Achaetomium macrosporum</name>
    <dbReference type="NCBI Taxonomy" id="79813"/>
    <lineage>
        <taxon>Eukaryota</taxon>
        <taxon>Fungi</taxon>
        <taxon>Dikarya</taxon>
        <taxon>Ascomycota</taxon>
        <taxon>Pezizomycotina</taxon>
        <taxon>Sordariomycetes</taxon>
        <taxon>Sordariomycetidae</taxon>
        <taxon>Sordariales</taxon>
        <taxon>Chaetomiaceae</taxon>
        <taxon>Achaetomium</taxon>
    </lineage>
</organism>
<evidence type="ECO:0000256" key="1">
    <source>
        <dbReference type="SAM" id="MobiDB-lite"/>
    </source>
</evidence>
<proteinExistence type="predicted"/>
<sequence length="164" mass="18811">MDIPLRQGQRPIPSRQSANDVGPQSQQRSRTQYVRIQDETANNHESRVRLPNMEGFMACFEHDVAFMERLIDDIYRTQDPQMEQFRMAIRNIKFALLRMKHEWRRFLSFDDVVESDTEAQSLFEALSSQQPEVTGGSSGDEGDVDTESPKSNAQSGSANTEERP</sequence>
<reference evidence="2" key="2">
    <citation type="submission" date="2023-05" db="EMBL/GenBank/DDBJ databases">
        <authorList>
            <consortium name="Lawrence Berkeley National Laboratory"/>
            <person name="Steindorff A."/>
            <person name="Hensen N."/>
            <person name="Bonometti L."/>
            <person name="Westerberg I."/>
            <person name="Brannstrom I.O."/>
            <person name="Guillou S."/>
            <person name="Cros-Aarteil S."/>
            <person name="Calhoun S."/>
            <person name="Haridas S."/>
            <person name="Kuo A."/>
            <person name="Mondo S."/>
            <person name="Pangilinan J."/>
            <person name="Riley R."/>
            <person name="Labutti K."/>
            <person name="Andreopoulos B."/>
            <person name="Lipzen A."/>
            <person name="Chen C."/>
            <person name="Yanf M."/>
            <person name="Daum C."/>
            <person name="Ng V."/>
            <person name="Clum A."/>
            <person name="Ohm R."/>
            <person name="Martin F."/>
            <person name="Silar P."/>
            <person name="Natvig D."/>
            <person name="Lalanne C."/>
            <person name="Gautier V."/>
            <person name="Ament-Velasquez S.L."/>
            <person name="Kruys A."/>
            <person name="Hutchinson M.I."/>
            <person name="Powell A.J."/>
            <person name="Barry K."/>
            <person name="Miller A.N."/>
            <person name="Grigoriev I.V."/>
            <person name="Debuchy R."/>
            <person name="Gladieux P."/>
            <person name="Thoren M.H."/>
            <person name="Johannesson H."/>
        </authorList>
    </citation>
    <scope>NUCLEOTIDE SEQUENCE</scope>
    <source>
        <strain evidence="2">CBS 532.94</strain>
    </source>
</reference>
<dbReference type="AlphaFoldDB" id="A0AAN7C3V7"/>
<gene>
    <name evidence="2" type="ORF">C8A03DRAFT_37271</name>
</gene>
<comment type="caution">
    <text evidence="2">The sequence shown here is derived from an EMBL/GenBank/DDBJ whole genome shotgun (WGS) entry which is preliminary data.</text>
</comment>